<sequence length="124" mass="14543">MIKIKHPEEDCNVSQEAFLANCPVDQRRFHELLFTVGNITYRYHQSAKDYSPSLQDYHEWLEGLPENVSKGMQEKGFESCKSVLSFTRYVNEKNDVGLEEYIQQQMDAEDLAEYQSLLTIEKEQ</sequence>
<dbReference type="RefSeq" id="WP_186631873.1">
    <property type="nucleotide sequence ID" value="NZ_JACOAF010000003.1"/>
</dbReference>
<reference evidence="1 2" key="1">
    <citation type="journal article" date="2019" name="Int. J. Syst. Evol. Microbiol.">
        <title>Rufibacter sediminis sp. nov., isolated from freshwater lake sediment.</title>
        <authorList>
            <person name="Qu J.H."/>
            <person name="Zhang L.J."/>
            <person name="Fu Y.H."/>
            <person name="Li H.F."/>
        </authorList>
    </citation>
    <scope>NUCLEOTIDE SEQUENCE [LARGE SCALE GENOMIC DNA]</scope>
    <source>
        <strain evidence="1 2">H-1</strain>
    </source>
</reference>
<name>A0ABR6VME1_9BACT</name>
<proteinExistence type="predicted"/>
<accession>A0ABR6VME1</accession>
<dbReference type="EMBL" id="JACOAF010000003">
    <property type="protein sequence ID" value="MBC3538369.1"/>
    <property type="molecule type" value="Genomic_DNA"/>
</dbReference>
<keyword evidence="2" id="KW-1185">Reference proteome</keyword>
<evidence type="ECO:0000313" key="2">
    <source>
        <dbReference type="Proteomes" id="UP000659698"/>
    </source>
</evidence>
<comment type="caution">
    <text evidence="1">The sequence shown here is derived from an EMBL/GenBank/DDBJ whole genome shotgun (WGS) entry which is preliminary data.</text>
</comment>
<gene>
    <name evidence="1" type="ORF">H7U12_01670</name>
</gene>
<evidence type="ECO:0000313" key="1">
    <source>
        <dbReference type="EMBL" id="MBC3538369.1"/>
    </source>
</evidence>
<organism evidence="1 2">
    <name type="scientific">Rufibacter sediminis</name>
    <dbReference type="NCBI Taxonomy" id="2762756"/>
    <lineage>
        <taxon>Bacteria</taxon>
        <taxon>Pseudomonadati</taxon>
        <taxon>Bacteroidota</taxon>
        <taxon>Cytophagia</taxon>
        <taxon>Cytophagales</taxon>
        <taxon>Hymenobacteraceae</taxon>
        <taxon>Rufibacter</taxon>
    </lineage>
</organism>
<protein>
    <submittedName>
        <fullName evidence="1">Uncharacterized protein</fullName>
    </submittedName>
</protein>
<dbReference type="Proteomes" id="UP000659698">
    <property type="component" value="Unassembled WGS sequence"/>
</dbReference>